<sequence>VWYSSPLNTARLLNNSEVRNLTLIKCNLSEDEPPAFDHFAVQRLERLRVSYPVWRPGQSHDMLLGRDMGAPYHEEARIAIIHAAVLAGAHELKAYTVKTEVDSQGKMSLPHIFMSNDNLTEMTSMFVT</sequence>
<evidence type="ECO:0000313" key="2">
    <source>
        <dbReference type="Proteomes" id="UP000018467"/>
    </source>
</evidence>
<protein>
    <submittedName>
        <fullName evidence="1">Si:ch73-52p7.1</fullName>
    </submittedName>
</protein>
<proteinExistence type="predicted"/>
<keyword evidence="2" id="KW-1185">Reference proteome</keyword>
<reference evidence="2" key="2">
    <citation type="journal article" date="2014" name="Nat. Commun.">
        <title>The cavefish genome reveals candidate genes for eye loss.</title>
        <authorList>
            <person name="McGaugh S.E."/>
            <person name="Gross J.B."/>
            <person name="Aken B."/>
            <person name="Blin M."/>
            <person name="Borowsky R."/>
            <person name="Chalopin D."/>
            <person name="Hinaux H."/>
            <person name="Jeffery W.R."/>
            <person name="Keene A."/>
            <person name="Ma L."/>
            <person name="Minx P."/>
            <person name="Murphy D."/>
            <person name="O'Quin K.E."/>
            <person name="Retaux S."/>
            <person name="Rohner N."/>
            <person name="Searle S.M."/>
            <person name="Stahl B.A."/>
            <person name="Tabin C."/>
            <person name="Volff J.N."/>
            <person name="Yoshizawa M."/>
            <person name="Warren W.C."/>
        </authorList>
    </citation>
    <scope>NUCLEOTIDE SEQUENCE [LARGE SCALE GENOMIC DNA]</scope>
    <source>
        <strain evidence="2">female</strain>
    </source>
</reference>
<reference evidence="1" key="4">
    <citation type="submission" date="2025-09" db="UniProtKB">
        <authorList>
            <consortium name="Ensembl"/>
        </authorList>
    </citation>
    <scope>IDENTIFICATION</scope>
</reference>
<name>A0A3B1IK44_ASTMX</name>
<evidence type="ECO:0000313" key="1">
    <source>
        <dbReference type="Ensembl" id="ENSAMXP00000030252.1"/>
    </source>
</evidence>
<dbReference type="GeneTree" id="ENSGT01030000235197"/>
<dbReference type="InParanoid" id="A0A3B1IK44"/>
<dbReference type="Proteomes" id="UP000018467">
    <property type="component" value="Unassembled WGS sequence"/>
</dbReference>
<reference evidence="1" key="3">
    <citation type="submission" date="2025-08" db="UniProtKB">
        <authorList>
            <consortium name="Ensembl"/>
        </authorList>
    </citation>
    <scope>IDENTIFICATION</scope>
</reference>
<accession>A0A3B1IK44</accession>
<dbReference type="AlphaFoldDB" id="A0A3B1IK44"/>
<dbReference type="Ensembl" id="ENSAMXT00000034015.1">
    <property type="protein sequence ID" value="ENSAMXP00000030252.1"/>
    <property type="gene ID" value="ENSAMXG00000031047.1"/>
</dbReference>
<dbReference type="Bgee" id="ENSAMXG00000031047">
    <property type="expression patterns" value="Expressed in muscle tissue and 11 other cell types or tissues"/>
</dbReference>
<organism evidence="1 2">
    <name type="scientific">Astyanax mexicanus</name>
    <name type="common">Blind cave fish</name>
    <name type="synonym">Astyanax fasciatus mexicanus</name>
    <dbReference type="NCBI Taxonomy" id="7994"/>
    <lineage>
        <taxon>Eukaryota</taxon>
        <taxon>Metazoa</taxon>
        <taxon>Chordata</taxon>
        <taxon>Craniata</taxon>
        <taxon>Vertebrata</taxon>
        <taxon>Euteleostomi</taxon>
        <taxon>Actinopterygii</taxon>
        <taxon>Neopterygii</taxon>
        <taxon>Teleostei</taxon>
        <taxon>Ostariophysi</taxon>
        <taxon>Characiformes</taxon>
        <taxon>Characoidei</taxon>
        <taxon>Acestrorhamphidae</taxon>
        <taxon>Acestrorhamphinae</taxon>
        <taxon>Astyanax</taxon>
    </lineage>
</organism>
<reference evidence="2" key="1">
    <citation type="submission" date="2013-03" db="EMBL/GenBank/DDBJ databases">
        <authorList>
            <person name="Jeffery W."/>
            <person name="Warren W."/>
            <person name="Wilson R.K."/>
        </authorList>
    </citation>
    <scope>NUCLEOTIDE SEQUENCE</scope>
    <source>
        <strain evidence="2">female</strain>
    </source>
</reference>